<name>A0A2U1Q3K0_ARTAN</name>
<keyword evidence="1" id="KW-0472">Membrane</keyword>
<feature type="transmembrane region" description="Helical" evidence="1">
    <location>
        <begin position="65"/>
        <end position="85"/>
    </location>
</feature>
<dbReference type="Proteomes" id="UP000245207">
    <property type="component" value="Unassembled WGS sequence"/>
</dbReference>
<reference evidence="2 3" key="1">
    <citation type="journal article" date="2018" name="Mol. Plant">
        <title>The genome of Artemisia annua provides insight into the evolution of Asteraceae family and artemisinin biosynthesis.</title>
        <authorList>
            <person name="Shen Q."/>
            <person name="Zhang L."/>
            <person name="Liao Z."/>
            <person name="Wang S."/>
            <person name="Yan T."/>
            <person name="Shi P."/>
            <person name="Liu M."/>
            <person name="Fu X."/>
            <person name="Pan Q."/>
            <person name="Wang Y."/>
            <person name="Lv Z."/>
            <person name="Lu X."/>
            <person name="Zhang F."/>
            <person name="Jiang W."/>
            <person name="Ma Y."/>
            <person name="Chen M."/>
            <person name="Hao X."/>
            <person name="Li L."/>
            <person name="Tang Y."/>
            <person name="Lv G."/>
            <person name="Zhou Y."/>
            <person name="Sun X."/>
            <person name="Brodelius P.E."/>
            <person name="Rose J.K.C."/>
            <person name="Tang K."/>
        </authorList>
    </citation>
    <scope>NUCLEOTIDE SEQUENCE [LARGE SCALE GENOMIC DNA]</scope>
    <source>
        <strain evidence="3">cv. Huhao1</strain>
        <tissue evidence="2">Leaf</tissue>
    </source>
</reference>
<accession>A0A2U1Q3K0</accession>
<feature type="transmembrane region" description="Helical" evidence="1">
    <location>
        <begin position="92"/>
        <end position="111"/>
    </location>
</feature>
<gene>
    <name evidence="2" type="ORF">CTI12_AA078340</name>
</gene>
<sequence length="114" mass="12314">MFLDEPIKTKEVVAAMAVVEVVAEVREMGVVVEVVAEVDPTSMVSTTTSNETVIQETTMVVREEAAGIMAAVMQVATTTMLLVVLKLHSLDLLVVCLGFGYRVFLVTNLVLSKL</sequence>
<keyword evidence="1" id="KW-0812">Transmembrane</keyword>
<evidence type="ECO:0000313" key="3">
    <source>
        <dbReference type="Proteomes" id="UP000245207"/>
    </source>
</evidence>
<comment type="caution">
    <text evidence="2">The sequence shown here is derived from an EMBL/GenBank/DDBJ whole genome shotgun (WGS) entry which is preliminary data.</text>
</comment>
<proteinExistence type="predicted"/>
<keyword evidence="3" id="KW-1185">Reference proteome</keyword>
<dbReference type="AlphaFoldDB" id="A0A2U1Q3K0"/>
<evidence type="ECO:0000313" key="2">
    <source>
        <dbReference type="EMBL" id="PWA92579.1"/>
    </source>
</evidence>
<organism evidence="2 3">
    <name type="scientific">Artemisia annua</name>
    <name type="common">Sweet wormwood</name>
    <dbReference type="NCBI Taxonomy" id="35608"/>
    <lineage>
        <taxon>Eukaryota</taxon>
        <taxon>Viridiplantae</taxon>
        <taxon>Streptophyta</taxon>
        <taxon>Embryophyta</taxon>
        <taxon>Tracheophyta</taxon>
        <taxon>Spermatophyta</taxon>
        <taxon>Magnoliopsida</taxon>
        <taxon>eudicotyledons</taxon>
        <taxon>Gunneridae</taxon>
        <taxon>Pentapetalae</taxon>
        <taxon>asterids</taxon>
        <taxon>campanulids</taxon>
        <taxon>Asterales</taxon>
        <taxon>Asteraceae</taxon>
        <taxon>Asteroideae</taxon>
        <taxon>Anthemideae</taxon>
        <taxon>Artemisiinae</taxon>
        <taxon>Artemisia</taxon>
    </lineage>
</organism>
<evidence type="ECO:0000256" key="1">
    <source>
        <dbReference type="SAM" id="Phobius"/>
    </source>
</evidence>
<keyword evidence="1" id="KW-1133">Transmembrane helix</keyword>
<dbReference type="EMBL" id="PKPP01000454">
    <property type="protein sequence ID" value="PWA92579.1"/>
    <property type="molecule type" value="Genomic_DNA"/>
</dbReference>
<protein>
    <submittedName>
        <fullName evidence="2">Uncharacterized protein</fullName>
    </submittedName>
</protein>